<keyword evidence="5" id="KW-1003">Cell membrane</keyword>
<keyword evidence="8" id="KW-0328">Glycosyltransferase</keyword>
<keyword evidence="14" id="KW-0511">Multifunctional enzyme</keyword>
<dbReference type="AlphaFoldDB" id="A0A9D1E089"/>
<keyword evidence="10" id="KW-0378">Hydrolase</keyword>
<evidence type="ECO:0000256" key="4">
    <source>
        <dbReference type="ARBA" id="ARBA00007739"/>
    </source>
</evidence>
<reference evidence="22" key="2">
    <citation type="journal article" date="2021" name="PeerJ">
        <title>Extensive microbial diversity within the chicken gut microbiome revealed by metagenomics and culture.</title>
        <authorList>
            <person name="Gilroy R."/>
            <person name="Ravi A."/>
            <person name="Getino M."/>
            <person name="Pursley I."/>
            <person name="Horton D.L."/>
            <person name="Alikhan N.F."/>
            <person name="Baker D."/>
            <person name="Gharbi K."/>
            <person name="Hall N."/>
            <person name="Watson M."/>
            <person name="Adriaenssens E.M."/>
            <person name="Foster-Nyarko E."/>
            <person name="Jarju S."/>
            <person name="Secka A."/>
            <person name="Antonio M."/>
            <person name="Oren A."/>
            <person name="Chaudhuri R.R."/>
            <person name="La Ragione R."/>
            <person name="Hildebrand F."/>
            <person name="Pallen M.J."/>
        </authorList>
    </citation>
    <scope>NUCLEOTIDE SEQUENCE</scope>
    <source>
        <strain evidence="22">ChiHjej13B12-12457</strain>
    </source>
</reference>
<dbReference type="GO" id="GO:0008658">
    <property type="term" value="F:penicillin binding"/>
    <property type="evidence" value="ECO:0007669"/>
    <property type="project" value="InterPro"/>
</dbReference>
<dbReference type="InterPro" id="IPR036950">
    <property type="entry name" value="PBP_transglycosylase"/>
</dbReference>
<dbReference type="GO" id="GO:0006508">
    <property type="term" value="P:proteolysis"/>
    <property type="evidence" value="ECO:0007669"/>
    <property type="project" value="UniProtKB-KW"/>
</dbReference>
<keyword evidence="13 19" id="KW-0472">Membrane</keyword>
<reference evidence="22" key="1">
    <citation type="submission" date="2020-10" db="EMBL/GenBank/DDBJ databases">
        <authorList>
            <person name="Gilroy R."/>
        </authorList>
    </citation>
    <scope>NUCLEOTIDE SEQUENCE</scope>
    <source>
        <strain evidence="22">ChiHjej13B12-12457</strain>
    </source>
</reference>
<dbReference type="InterPro" id="IPR012338">
    <property type="entry name" value="Beta-lactam/transpept-like"/>
</dbReference>
<dbReference type="Gene3D" id="1.10.3810.10">
    <property type="entry name" value="Biosynthetic peptidoglycan transglycosylase-like"/>
    <property type="match status" value="1"/>
</dbReference>
<evidence type="ECO:0000256" key="12">
    <source>
        <dbReference type="ARBA" id="ARBA00022984"/>
    </source>
</evidence>
<dbReference type="SUPFAM" id="SSF53955">
    <property type="entry name" value="Lysozyme-like"/>
    <property type="match status" value="1"/>
</dbReference>
<dbReference type="Pfam" id="PF00905">
    <property type="entry name" value="Transpeptidase"/>
    <property type="match status" value="1"/>
</dbReference>
<keyword evidence="15" id="KW-0961">Cell wall biogenesis/degradation</keyword>
<keyword evidence="7" id="KW-0645">Protease</keyword>
<evidence type="ECO:0000256" key="13">
    <source>
        <dbReference type="ARBA" id="ARBA00023136"/>
    </source>
</evidence>
<evidence type="ECO:0000256" key="2">
    <source>
        <dbReference type="ARBA" id="ARBA00004752"/>
    </source>
</evidence>
<gene>
    <name evidence="22" type="ORF">IAC94_02175</name>
</gene>
<evidence type="ECO:0000256" key="10">
    <source>
        <dbReference type="ARBA" id="ARBA00022801"/>
    </source>
</evidence>
<dbReference type="GO" id="GO:0009002">
    <property type="term" value="F:serine-type D-Ala-D-Ala carboxypeptidase activity"/>
    <property type="evidence" value="ECO:0007669"/>
    <property type="project" value="UniProtKB-EC"/>
</dbReference>
<dbReference type="EMBL" id="DVHI01000030">
    <property type="protein sequence ID" value="HIR62315.1"/>
    <property type="molecule type" value="Genomic_DNA"/>
</dbReference>
<accession>A0A9D1E089</accession>
<dbReference type="InterPro" id="IPR001460">
    <property type="entry name" value="PCN-bd_Tpept"/>
</dbReference>
<dbReference type="GO" id="GO:0005886">
    <property type="term" value="C:plasma membrane"/>
    <property type="evidence" value="ECO:0007669"/>
    <property type="project" value="UniProtKB-SubCell"/>
</dbReference>
<evidence type="ECO:0000256" key="14">
    <source>
        <dbReference type="ARBA" id="ARBA00023268"/>
    </source>
</evidence>
<proteinExistence type="inferred from homology"/>
<sequence>MKEKTKRKLIIAIWCVVFIPVGALLLFITGVGLFAEIPSFEELENPKTYLATELISDDGKLIGTYHIENRTHIGYNELSPYIVSAAIATEDVRFYRHCGIDFRSLARVGVKTILLGNARSGGGGSTITQQLAKTLFPREEATGKFPGEAAFKLVVSKFKEWITAVKLERNYTKNEIMAMYMNAIFFGSNSYGIKAAANTFFNKEPYELNLQESAVLVGAVNKPTRFNPVLNYDRSIARRNHVISQMSKYGFISQADADSLMALPIVLDYNQQDHNTSLAPYFRDMLRKYMSASEPDRKNYYFAEDYSADLYLWENDPLYGWLNKNFKPDGSRYSLDKDGLTIYTTINSTMQRYAEEAVTQHLSTDLQPAFFQDLADNPNPPFAKEVPLELTGTVMAQARRWSDRYREMRADGISEKEIDRVFREEKTEMRIFSWKKPGYIDTVMTPDDSIRYYKSILRASLIAMEPSTGHIRAYIGGPDYRYFKYDNARQGKRQVGSTIKPFLYTLAMQEGYYPCDKVLNVPQTFVLADTTWTPESEDRIEFIGKEVTLKWGLTRSSNNISAYLMRQFGPTAMVEMCRKLGITSYLAPYPSLCLGPADITLMEMVGAYNTYPSRGVHIDPLFVTRIEDSEGNVLGTFSPRKREAISEATAYLMVNLMEGVVNEGSGARLRWRYGLEGPIAGKTGTTNDKSDGWFIGYTPSLTAGVWVGAEDRQVHFESMSLGQGANTALPIWGLFMQKVLSDGTLGVRPEDRFIAPPGVHFNTDCDGSDDDTVEDTHQDENSFFNM</sequence>
<evidence type="ECO:0000256" key="7">
    <source>
        <dbReference type="ARBA" id="ARBA00022670"/>
    </source>
</evidence>
<keyword evidence="12" id="KW-0573">Peptidoglycan synthesis</keyword>
<organism evidence="22 23">
    <name type="scientific">Candidatus Coprenecus avistercoris</name>
    <dbReference type="NCBI Taxonomy" id="2840730"/>
    <lineage>
        <taxon>Bacteria</taxon>
        <taxon>Pseudomonadati</taxon>
        <taxon>Bacteroidota</taxon>
        <taxon>Bacteroidia</taxon>
        <taxon>Bacteroidales</taxon>
        <taxon>Rikenellaceae</taxon>
        <taxon>Rikenellaceae incertae sedis</taxon>
        <taxon>Candidatus Coprenecus</taxon>
    </lineage>
</organism>
<dbReference type="InterPro" id="IPR001264">
    <property type="entry name" value="Glyco_trans_51"/>
</dbReference>
<evidence type="ECO:0000313" key="23">
    <source>
        <dbReference type="Proteomes" id="UP000886744"/>
    </source>
</evidence>
<evidence type="ECO:0000256" key="5">
    <source>
        <dbReference type="ARBA" id="ARBA00022475"/>
    </source>
</evidence>
<name>A0A9D1E089_9BACT</name>
<dbReference type="PANTHER" id="PTHR32282">
    <property type="entry name" value="BINDING PROTEIN TRANSPEPTIDASE, PUTATIVE-RELATED"/>
    <property type="match status" value="1"/>
</dbReference>
<feature type="region of interest" description="Disordered" evidence="18">
    <location>
        <begin position="758"/>
        <end position="786"/>
    </location>
</feature>
<evidence type="ECO:0000256" key="11">
    <source>
        <dbReference type="ARBA" id="ARBA00022960"/>
    </source>
</evidence>
<evidence type="ECO:0000256" key="9">
    <source>
        <dbReference type="ARBA" id="ARBA00022679"/>
    </source>
</evidence>
<evidence type="ECO:0000259" key="21">
    <source>
        <dbReference type="Pfam" id="PF00912"/>
    </source>
</evidence>
<dbReference type="PANTHER" id="PTHR32282:SF11">
    <property type="entry name" value="PENICILLIN-BINDING PROTEIN 1B"/>
    <property type="match status" value="1"/>
</dbReference>
<evidence type="ECO:0000256" key="17">
    <source>
        <dbReference type="ARBA" id="ARBA00049902"/>
    </source>
</evidence>
<keyword evidence="11" id="KW-0133">Cell shape</keyword>
<evidence type="ECO:0000259" key="20">
    <source>
        <dbReference type="Pfam" id="PF00905"/>
    </source>
</evidence>
<dbReference type="Pfam" id="PF00912">
    <property type="entry name" value="Transgly"/>
    <property type="match status" value="1"/>
</dbReference>
<dbReference type="SUPFAM" id="SSF56601">
    <property type="entry name" value="beta-lactamase/transpeptidase-like"/>
    <property type="match status" value="1"/>
</dbReference>
<keyword evidence="9" id="KW-0808">Transferase</keyword>
<feature type="domain" description="Glycosyl transferase family 51" evidence="21">
    <location>
        <begin position="59"/>
        <end position="246"/>
    </location>
</feature>
<comment type="similarity">
    <text evidence="4">In the N-terminal section; belongs to the glycosyltransferase 51 family.</text>
</comment>
<evidence type="ECO:0000256" key="19">
    <source>
        <dbReference type="SAM" id="Phobius"/>
    </source>
</evidence>
<evidence type="ECO:0000256" key="8">
    <source>
        <dbReference type="ARBA" id="ARBA00022676"/>
    </source>
</evidence>
<comment type="catalytic activity">
    <reaction evidence="16">
        <text>Preferential cleavage: (Ac)2-L-Lys-D-Ala-|-D-Ala. Also transpeptidation of peptidyl-alanyl moieties that are N-acyl substituents of D-alanine.</text>
        <dbReference type="EC" id="3.4.16.4"/>
    </reaction>
</comment>
<keyword evidence="19" id="KW-0812">Transmembrane</keyword>
<dbReference type="Gene3D" id="3.40.710.10">
    <property type="entry name" value="DD-peptidase/beta-lactamase superfamily"/>
    <property type="match status" value="1"/>
</dbReference>
<dbReference type="InterPro" id="IPR050396">
    <property type="entry name" value="Glycosyltr_51/Transpeptidase"/>
</dbReference>
<dbReference type="GO" id="GO:0030288">
    <property type="term" value="C:outer membrane-bounded periplasmic space"/>
    <property type="evidence" value="ECO:0007669"/>
    <property type="project" value="TreeGrafter"/>
</dbReference>
<evidence type="ECO:0000256" key="16">
    <source>
        <dbReference type="ARBA" id="ARBA00034000"/>
    </source>
</evidence>
<dbReference type="GO" id="GO:0071555">
    <property type="term" value="P:cell wall organization"/>
    <property type="evidence" value="ECO:0007669"/>
    <property type="project" value="UniProtKB-KW"/>
</dbReference>
<keyword evidence="19" id="KW-1133">Transmembrane helix</keyword>
<protein>
    <submittedName>
        <fullName evidence="22">Transglycosylase domain-containing protein</fullName>
    </submittedName>
</protein>
<dbReference type="GO" id="GO:0009252">
    <property type="term" value="P:peptidoglycan biosynthetic process"/>
    <property type="evidence" value="ECO:0007669"/>
    <property type="project" value="UniProtKB-KW"/>
</dbReference>
<dbReference type="GO" id="GO:0008360">
    <property type="term" value="P:regulation of cell shape"/>
    <property type="evidence" value="ECO:0007669"/>
    <property type="project" value="UniProtKB-KW"/>
</dbReference>
<evidence type="ECO:0000256" key="18">
    <source>
        <dbReference type="SAM" id="MobiDB-lite"/>
    </source>
</evidence>
<keyword evidence="6" id="KW-0121">Carboxypeptidase</keyword>
<comment type="similarity">
    <text evidence="3">In the C-terminal section; belongs to the transpeptidase family.</text>
</comment>
<evidence type="ECO:0000256" key="6">
    <source>
        <dbReference type="ARBA" id="ARBA00022645"/>
    </source>
</evidence>
<comment type="pathway">
    <text evidence="2">Cell wall biogenesis; peptidoglycan biosynthesis.</text>
</comment>
<comment type="catalytic activity">
    <reaction evidence="17">
        <text>[GlcNAc-(1-&gt;4)-Mur2Ac(oyl-L-Ala-gamma-D-Glu-L-Lys-D-Ala-D-Ala)](n)-di-trans,octa-cis-undecaprenyl diphosphate + beta-D-GlcNAc-(1-&gt;4)-Mur2Ac(oyl-L-Ala-gamma-D-Glu-L-Lys-D-Ala-D-Ala)-di-trans,octa-cis-undecaprenyl diphosphate = [GlcNAc-(1-&gt;4)-Mur2Ac(oyl-L-Ala-gamma-D-Glu-L-Lys-D-Ala-D-Ala)](n+1)-di-trans,octa-cis-undecaprenyl diphosphate + di-trans,octa-cis-undecaprenyl diphosphate + H(+)</text>
        <dbReference type="Rhea" id="RHEA:23708"/>
        <dbReference type="Rhea" id="RHEA-COMP:9602"/>
        <dbReference type="Rhea" id="RHEA-COMP:9603"/>
        <dbReference type="ChEBI" id="CHEBI:15378"/>
        <dbReference type="ChEBI" id="CHEBI:58405"/>
        <dbReference type="ChEBI" id="CHEBI:60033"/>
        <dbReference type="ChEBI" id="CHEBI:78435"/>
        <dbReference type="EC" id="2.4.99.28"/>
    </reaction>
</comment>
<evidence type="ECO:0000256" key="15">
    <source>
        <dbReference type="ARBA" id="ARBA00023316"/>
    </source>
</evidence>
<feature type="transmembrane region" description="Helical" evidence="19">
    <location>
        <begin position="12"/>
        <end position="35"/>
    </location>
</feature>
<dbReference type="InterPro" id="IPR023346">
    <property type="entry name" value="Lysozyme-like_dom_sf"/>
</dbReference>
<evidence type="ECO:0000313" key="22">
    <source>
        <dbReference type="EMBL" id="HIR62315.1"/>
    </source>
</evidence>
<comment type="caution">
    <text evidence="22">The sequence shown here is derived from an EMBL/GenBank/DDBJ whole genome shotgun (WGS) entry which is preliminary data.</text>
</comment>
<feature type="domain" description="Penicillin-binding protein transpeptidase" evidence="20">
    <location>
        <begin position="460"/>
        <end position="708"/>
    </location>
</feature>
<evidence type="ECO:0000256" key="3">
    <source>
        <dbReference type="ARBA" id="ARBA00007090"/>
    </source>
</evidence>
<dbReference type="GO" id="GO:0008955">
    <property type="term" value="F:peptidoglycan glycosyltransferase activity"/>
    <property type="evidence" value="ECO:0007669"/>
    <property type="project" value="UniProtKB-EC"/>
</dbReference>
<comment type="subcellular location">
    <subcellularLocation>
        <location evidence="1">Cell membrane</location>
    </subcellularLocation>
</comment>
<dbReference type="Proteomes" id="UP000886744">
    <property type="component" value="Unassembled WGS sequence"/>
</dbReference>
<evidence type="ECO:0000256" key="1">
    <source>
        <dbReference type="ARBA" id="ARBA00004236"/>
    </source>
</evidence>